<dbReference type="InterPro" id="IPR027417">
    <property type="entry name" value="P-loop_NTPase"/>
</dbReference>
<dbReference type="EMBL" id="JAUCGM010000377">
    <property type="protein sequence ID" value="MDM8562964.1"/>
    <property type="molecule type" value="Genomic_DNA"/>
</dbReference>
<keyword evidence="2" id="KW-1185">Reference proteome</keyword>
<dbReference type="Proteomes" id="UP001171945">
    <property type="component" value="Unassembled WGS sequence"/>
</dbReference>
<dbReference type="GO" id="GO:0005524">
    <property type="term" value="F:ATP binding"/>
    <property type="evidence" value="ECO:0007669"/>
    <property type="project" value="UniProtKB-KW"/>
</dbReference>
<organism evidence="1 2">
    <name type="scientific">Candidatus Marithioploca araucensis</name>
    <dbReference type="NCBI Taxonomy" id="70273"/>
    <lineage>
        <taxon>Bacteria</taxon>
        <taxon>Pseudomonadati</taxon>
        <taxon>Pseudomonadota</taxon>
        <taxon>Gammaproteobacteria</taxon>
        <taxon>Thiotrichales</taxon>
        <taxon>Thiotrichaceae</taxon>
        <taxon>Candidatus Marithioploca</taxon>
    </lineage>
</organism>
<evidence type="ECO:0000313" key="1">
    <source>
        <dbReference type="EMBL" id="MDM8562964.1"/>
    </source>
</evidence>
<evidence type="ECO:0000313" key="2">
    <source>
        <dbReference type="Proteomes" id="UP001171945"/>
    </source>
</evidence>
<proteinExistence type="predicted"/>
<feature type="non-terminal residue" evidence="1">
    <location>
        <position position="1"/>
    </location>
</feature>
<name>A0ABT7VTQ4_9GAMM</name>
<protein>
    <submittedName>
        <fullName evidence="1">ATP-binding protein</fullName>
    </submittedName>
</protein>
<keyword evidence="1" id="KW-0067">ATP-binding</keyword>
<reference evidence="1" key="1">
    <citation type="submission" date="2023-06" db="EMBL/GenBank/DDBJ databases">
        <title>Uncultivated large filamentous bacteria from sulfidic sediments reveal new species and different genomic features in energy metabolism and defense.</title>
        <authorList>
            <person name="Fonseca A."/>
        </authorList>
    </citation>
    <scope>NUCLEOTIDE SEQUENCE</scope>
    <source>
        <strain evidence="1">HSG4</strain>
    </source>
</reference>
<dbReference type="SUPFAM" id="SSF52540">
    <property type="entry name" value="P-loop containing nucleoside triphosphate hydrolases"/>
    <property type="match status" value="1"/>
</dbReference>
<comment type="caution">
    <text evidence="1">The sequence shown here is derived from an EMBL/GenBank/DDBJ whole genome shotgun (WGS) entry which is preliminary data.</text>
</comment>
<sequence>PEEGGHYITVWAPRQTGKSWIMREVVLTLQQENQFDVVILPLQHLSNVTDVNRVAQVLGRELMEKLSLEKLDINTLEDFRLLFKRETLRKPLILILDEFDGLQEPVIALLVGFFRNIYNTRQNQADKSTVEKDYLLHSMALIGVRTVLGVENVKGSPFNVQRSLHIPNLTHDEVVELFNWYQEESGQSIEAQVVERIWSEFQGQPGLTGWFGELLTETYNKATDKPITREYFEGVYAAAINLLPNNNILNIISKAKQEPYKSFVLELFQTKTKVKFTYRDPIINFLYMNGVVEVEQISLSENYVKFPCPYTQKQLFNYFARELYHEMDRLSDPFEDLSETITEESLNIPQLLRRYEQYLQENQKLVLKNAPRRRDDLRVYEAVFHFHIYLYLTSFLRSYDAQVQPEFPTGNGQIDLLIRHAGQLFGLELKSFANQRSYRKALIQAAKYGQQLGVTSIWLVLFIETVDETNRQRFEIDYTDDATGVTVFPRFVQTGKE</sequence>
<dbReference type="Gene3D" id="3.40.50.300">
    <property type="entry name" value="P-loop containing nucleotide triphosphate hydrolases"/>
    <property type="match status" value="1"/>
</dbReference>
<keyword evidence="1" id="KW-0547">Nucleotide-binding</keyword>
<gene>
    <name evidence="1" type="ORF">QUF54_06390</name>
</gene>
<accession>A0ABT7VTQ4</accession>
<dbReference type="Pfam" id="PF14516">
    <property type="entry name" value="AAA_35"/>
    <property type="match status" value="1"/>
</dbReference>